<dbReference type="GO" id="GO:0005975">
    <property type="term" value="P:carbohydrate metabolic process"/>
    <property type="evidence" value="ECO:0007669"/>
    <property type="project" value="InterPro"/>
</dbReference>
<gene>
    <name evidence="14" type="ORF">TVAG_329700</name>
</gene>
<dbReference type="SMR" id="A2EBD8"/>
<dbReference type="eggNOG" id="KOG1066">
    <property type="taxonomic scope" value="Eukaryota"/>
</dbReference>
<dbReference type="GO" id="GO:0006491">
    <property type="term" value="P:N-glycan processing"/>
    <property type="evidence" value="ECO:0000318"/>
    <property type="project" value="GO_Central"/>
</dbReference>
<dbReference type="AlphaFoldDB" id="A2EBD8"/>
<comment type="subcellular location">
    <subcellularLocation>
        <location evidence="1">Endoplasmic reticulum</location>
    </subcellularLocation>
</comment>
<accession>A2EBD8</accession>
<keyword evidence="15" id="KW-1185">Reference proteome</keyword>
<keyword evidence="7" id="KW-0325">Glycoprotein</keyword>
<dbReference type="SUPFAM" id="SSF51011">
    <property type="entry name" value="Glycosyl hydrolase domain"/>
    <property type="match status" value="1"/>
</dbReference>
<reference evidence="14" key="2">
    <citation type="journal article" date="2007" name="Science">
        <title>Draft genome sequence of the sexually transmitted pathogen Trichomonas vaginalis.</title>
        <authorList>
            <person name="Carlton J.M."/>
            <person name="Hirt R.P."/>
            <person name="Silva J.C."/>
            <person name="Delcher A.L."/>
            <person name="Schatz M."/>
            <person name="Zhao Q."/>
            <person name="Wortman J.R."/>
            <person name="Bidwell S.L."/>
            <person name="Alsmark U.C.M."/>
            <person name="Besteiro S."/>
            <person name="Sicheritz-Ponten T."/>
            <person name="Noel C.J."/>
            <person name="Dacks J.B."/>
            <person name="Foster P.G."/>
            <person name="Simillion C."/>
            <person name="Van de Peer Y."/>
            <person name="Miranda-Saavedra D."/>
            <person name="Barton G.J."/>
            <person name="Westrop G.D."/>
            <person name="Mueller S."/>
            <person name="Dessi D."/>
            <person name="Fiori P.L."/>
            <person name="Ren Q."/>
            <person name="Paulsen I."/>
            <person name="Zhang H."/>
            <person name="Bastida-Corcuera F.D."/>
            <person name="Simoes-Barbosa A."/>
            <person name="Brown M.T."/>
            <person name="Hayes R.D."/>
            <person name="Mukherjee M."/>
            <person name="Okumura C.Y."/>
            <person name="Schneider R."/>
            <person name="Smith A.J."/>
            <person name="Vanacova S."/>
            <person name="Villalvazo M."/>
            <person name="Haas B.J."/>
            <person name="Pertea M."/>
            <person name="Feldblyum T.V."/>
            <person name="Utterback T.R."/>
            <person name="Shu C.L."/>
            <person name="Osoegawa K."/>
            <person name="de Jong P.J."/>
            <person name="Hrdy I."/>
            <person name="Horvathova L."/>
            <person name="Zubacova Z."/>
            <person name="Dolezal P."/>
            <person name="Malik S.B."/>
            <person name="Logsdon J.M. Jr."/>
            <person name="Henze K."/>
            <person name="Gupta A."/>
            <person name="Wang C.C."/>
            <person name="Dunne R.L."/>
            <person name="Upcroft J.A."/>
            <person name="Upcroft P."/>
            <person name="White O."/>
            <person name="Salzberg S.L."/>
            <person name="Tang P."/>
            <person name="Chiu C.-H."/>
            <person name="Lee Y.-S."/>
            <person name="Embley T.M."/>
            <person name="Coombs G.H."/>
            <person name="Mottram J.C."/>
            <person name="Tachezy J."/>
            <person name="Fraser-Liggett C.M."/>
            <person name="Johnson P.J."/>
        </authorList>
    </citation>
    <scope>NUCLEOTIDE SEQUENCE [LARGE SCALE GENOMIC DNA]</scope>
    <source>
        <strain evidence="14">G3</strain>
    </source>
</reference>
<dbReference type="InterPro" id="IPR017853">
    <property type="entry name" value="GH"/>
</dbReference>
<dbReference type="Proteomes" id="UP000001542">
    <property type="component" value="Unassembled WGS sequence"/>
</dbReference>
<evidence type="ECO:0000256" key="8">
    <source>
        <dbReference type="ARBA" id="ARBA00023295"/>
    </source>
</evidence>
<keyword evidence="5 10" id="KW-0378">Hydrolase</keyword>
<dbReference type="InterPro" id="IPR013780">
    <property type="entry name" value="Glyco_hydro_b"/>
</dbReference>
<dbReference type="Gene3D" id="2.60.40.1760">
    <property type="entry name" value="glycosyl hydrolase (family 31)"/>
    <property type="match status" value="1"/>
</dbReference>
<dbReference type="RefSeq" id="XP_001322306.1">
    <property type="nucleotide sequence ID" value="XM_001322271.1"/>
</dbReference>
<dbReference type="Pfam" id="PF13802">
    <property type="entry name" value="Gal_mutarotas_2"/>
    <property type="match status" value="1"/>
</dbReference>
<evidence type="ECO:0000256" key="3">
    <source>
        <dbReference type="ARBA" id="ARBA00007806"/>
    </source>
</evidence>
<dbReference type="GO" id="GO:0030246">
    <property type="term" value="F:carbohydrate binding"/>
    <property type="evidence" value="ECO:0007669"/>
    <property type="project" value="InterPro"/>
</dbReference>
<dbReference type="PANTHER" id="PTHR22762">
    <property type="entry name" value="ALPHA-GLUCOSIDASE"/>
    <property type="match status" value="1"/>
</dbReference>
<evidence type="ECO:0000256" key="10">
    <source>
        <dbReference type="RuleBase" id="RU361185"/>
    </source>
</evidence>
<evidence type="ECO:0000256" key="2">
    <source>
        <dbReference type="ARBA" id="ARBA00004833"/>
    </source>
</evidence>
<dbReference type="InterPro" id="IPR011013">
    <property type="entry name" value="Gal_mutarotase_sf_dom"/>
</dbReference>
<evidence type="ECO:0000256" key="9">
    <source>
        <dbReference type="ARBA" id="ARBA00042895"/>
    </source>
</evidence>
<feature type="domain" description="Glycosyl hydrolase family 31 C-terminal" evidence="13">
    <location>
        <begin position="593"/>
        <end position="674"/>
    </location>
</feature>
<dbReference type="InterPro" id="IPR048395">
    <property type="entry name" value="Glyco_hydro_31_C"/>
</dbReference>
<evidence type="ECO:0000256" key="7">
    <source>
        <dbReference type="ARBA" id="ARBA00023180"/>
    </source>
</evidence>
<evidence type="ECO:0000313" key="14">
    <source>
        <dbReference type="EMBL" id="EAY10083.1"/>
    </source>
</evidence>
<keyword evidence="6" id="KW-0256">Endoplasmic reticulum</keyword>
<comment type="pathway">
    <text evidence="2">Glycan metabolism; N-glycan metabolism.</text>
</comment>
<sequence>MFSKWFGKKWYQRIGEKSVSSIDSASTSVAENSFKAKFVDSKLNVEIYSFINGCFRVRFQLEGEEEQYNRFDVSKSDILINQQVLNTKLQITNNNFDDKCELTSNSYKVIIYYNPFKLEFYDSDKLVSTINDEQQLLFITGEETTVGSDISFHGSNVRISGLAERVTPNNIADGTYQMTNVDAYGFNDKKIASIYGNIPFIIAHSPELSCGFFWANSSETYVNLSTKDQSRSARFLSEGGFADCFIFICKPLKIIQNYCELTGHPMMPPLWSLGYHQCRWGYKTQAICEEVISNLEKENFPFDCFWLDLDHLKDRSPWHYNPKTFPNPDHLESLLLSKSRQFVRLCDCHLPTSGDSPELKKCQEKNLLIKKRDNSIYHGLCWPGVSCWVDFFNPEAREFWSERCKQQENGYFWNDMNEPSSFGIMNKSLPKDCRTGQWTDKETHNAYATYQSFSTFNGLKMRDEKRPFSLSRAFFSGTQKYAFVWTGDNGSSKTHMMKSLSMIANANICGVTFIGADVGGFSHSIDDEHLVEWFNVACWTYPFFREHCIFTAKNREPYLSKYKDLLKEIVERKYKFLHFWYTAAWRAHQYSCPIVRPLFIDFPELDFEHDRSYEVLIDSFIFFSITDDENNKQRTVKLPPGLWYDINNKCSNGEVVVENDFKSNPVFFRGGRIVLIINNVVECTKKTIQQPTTLFVYLDENDSAKGDVYIDDYETSQFENGIWLHKEFKFENSKLICSECEDSPKNATVPVVNITKVVVVKRDTTVEKEVSLTANENWEISI</sequence>
<dbReference type="Pfam" id="PF01055">
    <property type="entry name" value="Glyco_hydro_31_2nd"/>
    <property type="match status" value="1"/>
</dbReference>
<name>A2EBD8_TRIV3</name>
<evidence type="ECO:0000259" key="11">
    <source>
        <dbReference type="Pfam" id="PF01055"/>
    </source>
</evidence>
<dbReference type="SUPFAM" id="SSF51445">
    <property type="entry name" value="(Trans)glycosidases"/>
    <property type="match status" value="1"/>
</dbReference>
<dbReference type="CDD" id="cd14752">
    <property type="entry name" value="GH31_N"/>
    <property type="match status" value="1"/>
</dbReference>
<evidence type="ECO:0000256" key="6">
    <source>
        <dbReference type="ARBA" id="ARBA00022824"/>
    </source>
</evidence>
<feature type="domain" description="Glycoside hydrolase family 31 TIM barrel" evidence="11">
    <location>
        <begin position="265"/>
        <end position="583"/>
    </location>
</feature>
<proteinExistence type="inferred from homology"/>
<dbReference type="InterPro" id="IPR000322">
    <property type="entry name" value="Glyco_hydro_31_TIM"/>
</dbReference>
<dbReference type="OrthoDB" id="440381at2759"/>
<dbReference type="Gene3D" id="3.20.20.80">
    <property type="entry name" value="Glycosidases"/>
    <property type="match status" value="1"/>
</dbReference>
<feature type="domain" description="Glycoside hydrolase family 31 N-terminal" evidence="12">
    <location>
        <begin position="45"/>
        <end position="222"/>
    </location>
</feature>
<protein>
    <recommendedName>
        <fullName evidence="9">Glucosidase II subunit alpha</fullName>
    </recommendedName>
</protein>
<dbReference type="CDD" id="cd06603">
    <property type="entry name" value="GH31_GANC_GANAB_alpha"/>
    <property type="match status" value="1"/>
</dbReference>
<dbReference type="EMBL" id="DS113345">
    <property type="protein sequence ID" value="EAY10083.1"/>
    <property type="molecule type" value="Genomic_DNA"/>
</dbReference>
<dbReference type="STRING" id="5722.A2EBD8"/>
<dbReference type="SUPFAM" id="SSF74650">
    <property type="entry name" value="Galactose mutarotase-like"/>
    <property type="match status" value="1"/>
</dbReference>
<reference evidence="14" key="1">
    <citation type="submission" date="2006-10" db="EMBL/GenBank/DDBJ databases">
        <authorList>
            <person name="Amadeo P."/>
            <person name="Zhao Q."/>
            <person name="Wortman J."/>
            <person name="Fraser-Liggett C."/>
            <person name="Carlton J."/>
        </authorList>
    </citation>
    <scope>NUCLEOTIDE SEQUENCE</scope>
    <source>
        <strain evidence="14">G3</strain>
    </source>
</reference>
<dbReference type="GO" id="GO:0005783">
    <property type="term" value="C:endoplasmic reticulum"/>
    <property type="evidence" value="ECO:0007669"/>
    <property type="project" value="UniProtKB-SubCell"/>
</dbReference>
<dbReference type="InterPro" id="IPR025887">
    <property type="entry name" value="Glyco_hydro_31_N_dom"/>
</dbReference>
<dbReference type="Gene3D" id="2.60.40.1180">
    <property type="entry name" value="Golgi alpha-mannosidase II"/>
    <property type="match status" value="2"/>
</dbReference>
<dbReference type="OMA" id="MIANANI"/>
<evidence type="ECO:0000313" key="15">
    <source>
        <dbReference type="Proteomes" id="UP000001542"/>
    </source>
</evidence>
<evidence type="ECO:0000256" key="5">
    <source>
        <dbReference type="ARBA" id="ARBA00022801"/>
    </source>
</evidence>
<comment type="similarity">
    <text evidence="3 10">Belongs to the glycosyl hydrolase 31 family.</text>
</comment>
<dbReference type="InParanoid" id="A2EBD8"/>
<dbReference type="Pfam" id="PF21365">
    <property type="entry name" value="Glyco_hydro_31_3rd"/>
    <property type="match status" value="1"/>
</dbReference>
<keyword evidence="4" id="KW-0732">Signal</keyword>
<evidence type="ECO:0000256" key="1">
    <source>
        <dbReference type="ARBA" id="ARBA00004240"/>
    </source>
</evidence>
<evidence type="ECO:0000259" key="12">
    <source>
        <dbReference type="Pfam" id="PF13802"/>
    </source>
</evidence>
<organism evidence="14 15">
    <name type="scientific">Trichomonas vaginalis (strain ATCC PRA-98 / G3)</name>
    <dbReference type="NCBI Taxonomy" id="412133"/>
    <lineage>
        <taxon>Eukaryota</taxon>
        <taxon>Metamonada</taxon>
        <taxon>Parabasalia</taxon>
        <taxon>Trichomonadida</taxon>
        <taxon>Trichomonadidae</taxon>
        <taxon>Trichomonas</taxon>
    </lineage>
</organism>
<dbReference type="PANTHER" id="PTHR22762:SF54">
    <property type="entry name" value="BCDNA.GH04962"/>
    <property type="match status" value="1"/>
</dbReference>
<dbReference type="GO" id="GO:0090599">
    <property type="term" value="F:alpha-glucosidase activity"/>
    <property type="evidence" value="ECO:0000318"/>
    <property type="project" value="GO_Central"/>
</dbReference>
<evidence type="ECO:0000259" key="13">
    <source>
        <dbReference type="Pfam" id="PF21365"/>
    </source>
</evidence>
<dbReference type="KEGG" id="tva:4768014"/>
<dbReference type="VEuPathDB" id="TrichDB:TVAG_329700"/>
<evidence type="ECO:0000256" key="4">
    <source>
        <dbReference type="ARBA" id="ARBA00022729"/>
    </source>
</evidence>
<dbReference type="VEuPathDB" id="TrichDB:TVAGG3_0309280"/>
<keyword evidence="8 10" id="KW-0326">Glycosidase</keyword>